<dbReference type="Gene3D" id="3.40.30.10">
    <property type="entry name" value="Glutaredoxin"/>
    <property type="match status" value="1"/>
</dbReference>
<evidence type="ECO:0000256" key="3">
    <source>
        <dbReference type="ARBA" id="ARBA00023157"/>
    </source>
</evidence>
<dbReference type="PROSITE" id="PS51352">
    <property type="entry name" value="THIOREDOXIN_2"/>
    <property type="match status" value="1"/>
</dbReference>
<evidence type="ECO:0000256" key="4">
    <source>
        <dbReference type="ARBA" id="ARBA00023284"/>
    </source>
</evidence>
<dbReference type="InterPro" id="IPR036249">
    <property type="entry name" value="Thioredoxin-like_sf"/>
</dbReference>
<evidence type="ECO:0000313" key="7">
    <source>
        <dbReference type="EMBL" id="MDT0554767.1"/>
    </source>
</evidence>
<dbReference type="Pfam" id="PF08534">
    <property type="entry name" value="Redoxin"/>
    <property type="match status" value="1"/>
</dbReference>
<comment type="caution">
    <text evidence="7">The sequence shown here is derived from an EMBL/GenBank/DDBJ whole genome shotgun (WGS) entry which is preliminary data.</text>
</comment>
<accession>A0ABU2Y9A9</accession>
<keyword evidence="2" id="KW-0201">Cytochrome c-type biogenesis</keyword>
<dbReference type="Proteomes" id="UP001254488">
    <property type="component" value="Unassembled WGS sequence"/>
</dbReference>
<feature type="signal peptide" evidence="5">
    <location>
        <begin position="1"/>
        <end position="17"/>
    </location>
</feature>
<dbReference type="InterPro" id="IPR013740">
    <property type="entry name" value="Redoxin"/>
</dbReference>
<name>A0ABU2Y9A9_9FLAO</name>
<keyword evidence="5" id="KW-0732">Signal</keyword>
<dbReference type="InterPro" id="IPR050553">
    <property type="entry name" value="Thioredoxin_ResA/DsbE_sf"/>
</dbReference>
<evidence type="ECO:0000313" key="8">
    <source>
        <dbReference type="Proteomes" id="UP001254488"/>
    </source>
</evidence>
<dbReference type="InterPro" id="IPR013766">
    <property type="entry name" value="Thioredoxin_domain"/>
</dbReference>
<dbReference type="EMBL" id="JAVRHZ010000001">
    <property type="protein sequence ID" value="MDT0554767.1"/>
    <property type="molecule type" value="Genomic_DNA"/>
</dbReference>
<reference evidence="7 8" key="1">
    <citation type="submission" date="2023-09" db="EMBL/GenBank/DDBJ databases">
        <authorList>
            <person name="Rey-Velasco X."/>
        </authorList>
    </citation>
    <scope>NUCLEOTIDE SEQUENCE [LARGE SCALE GENOMIC DNA]</scope>
    <source>
        <strain evidence="7 8">W242</strain>
    </source>
</reference>
<sequence length="341" mass="38258">MKKIALATLAVLMFACAEEPKDYVTFSGIITNTNSNSIQIRKRGYTKKIQVNEDGTFSDTLKVDAGLYSMYNGSERTTIFLKNGYEINMTIDTEQFDETVSYTGPGSENSNFLAKKSLLEEKLLEGDFDGLNQAGLNTKMNNIANKLNEYIDSAKDIDTMVINSSKEDVKGLVKSYKSYYSGLIALRRALPKGAPSPSFADYENYAGGTTSLEDLKGKYVYIDVWATWCGPCKVEIPYLKEIEADYHDNEIAFVSMSIDDDKTHKGSWEQANKDWRAMVADKELRGIQIMAPKGWQSQFIKDYRIKGIPRFILIDKQGNIIDASAPRPSNPKLREVLDGLI</sequence>
<keyword evidence="3" id="KW-1015">Disulfide bond</keyword>
<organism evidence="7 8">
    <name type="scientific">Patiriisocius hiemis</name>
    <dbReference type="NCBI Taxonomy" id="3075604"/>
    <lineage>
        <taxon>Bacteria</taxon>
        <taxon>Pseudomonadati</taxon>
        <taxon>Bacteroidota</taxon>
        <taxon>Flavobacteriia</taxon>
        <taxon>Flavobacteriales</taxon>
        <taxon>Flavobacteriaceae</taxon>
        <taxon>Patiriisocius</taxon>
    </lineage>
</organism>
<dbReference type="CDD" id="cd02966">
    <property type="entry name" value="TlpA_like_family"/>
    <property type="match status" value="1"/>
</dbReference>
<dbReference type="PANTHER" id="PTHR42852">
    <property type="entry name" value="THIOL:DISULFIDE INTERCHANGE PROTEIN DSBE"/>
    <property type="match status" value="1"/>
</dbReference>
<protein>
    <submittedName>
        <fullName evidence="7">TlpA disulfide reductase family protein</fullName>
    </submittedName>
</protein>
<dbReference type="PANTHER" id="PTHR42852:SF6">
    <property type="entry name" value="THIOL:DISULFIDE INTERCHANGE PROTEIN DSBE"/>
    <property type="match status" value="1"/>
</dbReference>
<gene>
    <name evidence="7" type="ORF">RM538_02045</name>
</gene>
<evidence type="ECO:0000256" key="2">
    <source>
        <dbReference type="ARBA" id="ARBA00022748"/>
    </source>
</evidence>
<dbReference type="SUPFAM" id="SSF52833">
    <property type="entry name" value="Thioredoxin-like"/>
    <property type="match status" value="1"/>
</dbReference>
<keyword evidence="4" id="KW-0676">Redox-active center</keyword>
<proteinExistence type="predicted"/>
<evidence type="ECO:0000259" key="6">
    <source>
        <dbReference type="PROSITE" id="PS51352"/>
    </source>
</evidence>
<evidence type="ECO:0000256" key="1">
    <source>
        <dbReference type="ARBA" id="ARBA00004196"/>
    </source>
</evidence>
<feature type="domain" description="Thioredoxin" evidence="6">
    <location>
        <begin position="190"/>
        <end position="341"/>
    </location>
</feature>
<dbReference type="RefSeq" id="WP_311331724.1">
    <property type="nucleotide sequence ID" value="NZ_JAVRHZ010000001.1"/>
</dbReference>
<evidence type="ECO:0000256" key="5">
    <source>
        <dbReference type="SAM" id="SignalP"/>
    </source>
</evidence>
<keyword evidence="8" id="KW-1185">Reference proteome</keyword>
<dbReference type="PROSITE" id="PS51257">
    <property type="entry name" value="PROKAR_LIPOPROTEIN"/>
    <property type="match status" value="1"/>
</dbReference>
<feature type="chain" id="PRO_5046550569" evidence="5">
    <location>
        <begin position="18"/>
        <end position="341"/>
    </location>
</feature>
<comment type="subcellular location">
    <subcellularLocation>
        <location evidence="1">Cell envelope</location>
    </subcellularLocation>
</comment>